<evidence type="ECO:0000313" key="1">
    <source>
        <dbReference type="EMBL" id="PWK56670.1"/>
    </source>
</evidence>
<dbReference type="AlphaFoldDB" id="A0A316GAF9"/>
<keyword evidence="2" id="KW-1185">Reference proteome</keyword>
<accession>A0A316GAF9</accession>
<organism evidence="1 2">
    <name type="scientific">Silicimonas algicola</name>
    <dbReference type="NCBI Taxonomy" id="1826607"/>
    <lineage>
        <taxon>Bacteria</taxon>
        <taxon>Pseudomonadati</taxon>
        <taxon>Pseudomonadota</taxon>
        <taxon>Alphaproteobacteria</taxon>
        <taxon>Rhodobacterales</taxon>
        <taxon>Paracoccaceae</taxon>
    </lineage>
</organism>
<name>A0A316GAF9_9RHOB</name>
<sequence length="216" mass="23336">MRETELYAPIKAFLEAQGYEVKGEVGSADVVACRAGEDEPVIVEMKTAFSLALVHQGVARLALSDAVYIAAPRGRGRAAWSGLKNMKVLCRRLGLGLLTVRVEDGVVEVHCDPAPYAPRRAPGRMARLLREFARREGDPNRGGTRGAIVTAYRQDAVRCAAHLARAGASRGAAVARETGVSRATRMMADNHYGWFVRVSVGIYDLTDAGRTALERG</sequence>
<comment type="caution">
    <text evidence="1">The sequence shown here is derived from an EMBL/GenBank/DDBJ whole genome shotgun (WGS) entry which is preliminary data.</text>
</comment>
<gene>
    <name evidence="1" type="ORF">C8D95_104344</name>
</gene>
<proteinExistence type="predicted"/>
<protein>
    <submittedName>
        <fullName evidence="1">Uncharacterized protein</fullName>
    </submittedName>
</protein>
<dbReference type="InterPro" id="IPR018679">
    <property type="entry name" value="DUF2161"/>
</dbReference>
<dbReference type="Pfam" id="PF09929">
    <property type="entry name" value="DUF2161"/>
    <property type="match status" value="1"/>
</dbReference>
<dbReference type="RefSeq" id="WP_109759338.1">
    <property type="nucleotide sequence ID" value="NZ_CP034588.1"/>
</dbReference>
<dbReference type="KEGG" id="salo:EF888_00395"/>
<dbReference type="Proteomes" id="UP000245390">
    <property type="component" value="Unassembled WGS sequence"/>
</dbReference>
<evidence type="ECO:0000313" key="2">
    <source>
        <dbReference type="Proteomes" id="UP000245390"/>
    </source>
</evidence>
<dbReference type="OrthoDB" id="9795163at2"/>
<reference evidence="1 2" key="1">
    <citation type="submission" date="2018-05" db="EMBL/GenBank/DDBJ databases">
        <title>Genomic Encyclopedia of Type Strains, Phase IV (KMG-IV): sequencing the most valuable type-strain genomes for metagenomic binning, comparative biology and taxonomic classification.</title>
        <authorList>
            <person name="Goeker M."/>
        </authorList>
    </citation>
    <scope>NUCLEOTIDE SEQUENCE [LARGE SCALE GENOMIC DNA]</scope>
    <source>
        <strain evidence="1 2">DSM 103371</strain>
    </source>
</reference>
<dbReference type="EMBL" id="QGGV01000004">
    <property type="protein sequence ID" value="PWK56670.1"/>
    <property type="molecule type" value="Genomic_DNA"/>
</dbReference>